<sequence>MLGGTAAIVVVSLIDGRPLYAVIAGWPLVALLMGADGPMLRSRIVAFVRLVALLVAGMVAGMIYNLVSAPILPSTTVMVAPKADGAEADSDVSRLGPGAIRWLRGFTVSVDDESTTMLLEQGGIAIIPNANIRTRVLCPSVTDLPGGSPNFLGLPLQDSGAASPRPPAAARGDRGSPVPHSRRQLERFLSHPRERVRRRGGVAAGPYPRGDARC</sequence>
<evidence type="ECO:0000313" key="3">
    <source>
        <dbReference type="EMBL" id="GIM92195.1"/>
    </source>
</evidence>
<evidence type="ECO:0000256" key="1">
    <source>
        <dbReference type="SAM" id="MobiDB-lite"/>
    </source>
</evidence>
<dbReference type="AlphaFoldDB" id="A0A919W4X4"/>
<keyword evidence="2" id="KW-0812">Transmembrane</keyword>
<feature type="compositionally biased region" description="Basic and acidic residues" evidence="1">
    <location>
        <begin position="183"/>
        <end position="193"/>
    </location>
</feature>
<comment type="caution">
    <text evidence="3">The sequence shown here is derived from an EMBL/GenBank/DDBJ whole genome shotgun (WGS) entry which is preliminary data.</text>
</comment>
<dbReference type="RefSeq" id="WP_246607228.1">
    <property type="nucleotide sequence ID" value="NZ_BOQN01000052.1"/>
</dbReference>
<keyword evidence="2" id="KW-1133">Transmembrane helix</keyword>
<feature type="region of interest" description="Disordered" evidence="1">
    <location>
        <begin position="149"/>
        <end position="214"/>
    </location>
</feature>
<keyword evidence="2" id="KW-0472">Membrane</keyword>
<organism evidence="3 4">
    <name type="scientific">Paractinoplanes toevensis</name>
    <dbReference type="NCBI Taxonomy" id="571911"/>
    <lineage>
        <taxon>Bacteria</taxon>
        <taxon>Bacillati</taxon>
        <taxon>Actinomycetota</taxon>
        <taxon>Actinomycetes</taxon>
        <taxon>Micromonosporales</taxon>
        <taxon>Micromonosporaceae</taxon>
        <taxon>Paractinoplanes</taxon>
    </lineage>
</organism>
<dbReference type="EMBL" id="BOQN01000052">
    <property type="protein sequence ID" value="GIM92195.1"/>
    <property type="molecule type" value="Genomic_DNA"/>
</dbReference>
<keyword evidence="4" id="KW-1185">Reference proteome</keyword>
<protein>
    <submittedName>
        <fullName evidence="3">Uncharacterized protein</fullName>
    </submittedName>
</protein>
<feature type="compositionally biased region" description="Low complexity" evidence="1">
    <location>
        <begin position="204"/>
        <end position="214"/>
    </location>
</feature>
<dbReference type="Proteomes" id="UP000677082">
    <property type="component" value="Unassembled WGS sequence"/>
</dbReference>
<reference evidence="3 4" key="1">
    <citation type="submission" date="2021-03" db="EMBL/GenBank/DDBJ databases">
        <title>Whole genome shotgun sequence of Actinoplanes toevensis NBRC 105298.</title>
        <authorList>
            <person name="Komaki H."/>
            <person name="Tamura T."/>
        </authorList>
    </citation>
    <scope>NUCLEOTIDE SEQUENCE [LARGE SCALE GENOMIC DNA]</scope>
    <source>
        <strain evidence="3 4">NBRC 105298</strain>
    </source>
</reference>
<feature type="transmembrane region" description="Helical" evidence="2">
    <location>
        <begin position="18"/>
        <end position="35"/>
    </location>
</feature>
<evidence type="ECO:0000313" key="4">
    <source>
        <dbReference type="Proteomes" id="UP000677082"/>
    </source>
</evidence>
<proteinExistence type="predicted"/>
<evidence type="ECO:0000256" key="2">
    <source>
        <dbReference type="SAM" id="Phobius"/>
    </source>
</evidence>
<name>A0A919W4X4_9ACTN</name>
<accession>A0A919W4X4</accession>
<gene>
    <name evidence="3" type="ORF">Ato02nite_039880</name>
</gene>
<feature type="transmembrane region" description="Helical" evidence="2">
    <location>
        <begin position="47"/>
        <end position="67"/>
    </location>
</feature>